<protein>
    <submittedName>
        <fullName evidence="1">Uncharacterized protein</fullName>
    </submittedName>
</protein>
<reference evidence="1" key="2">
    <citation type="journal article" date="2023" name="Microbiol Resour">
        <title>Decontamination and Annotation of the Draft Genome Sequence of the Oomycete Lagenidium giganteum ARSEF 373.</title>
        <authorList>
            <person name="Morgan W.R."/>
            <person name="Tartar A."/>
        </authorList>
    </citation>
    <scope>NUCLEOTIDE SEQUENCE</scope>
    <source>
        <strain evidence="1">ARSEF 373</strain>
    </source>
</reference>
<reference evidence="1" key="1">
    <citation type="submission" date="2022-11" db="EMBL/GenBank/DDBJ databases">
        <authorList>
            <person name="Morgan W.R."/>
            <person name="Tartar A."/>
        </authorList>
    </citation>
    <scope>NUCLEOTIDE SEQUENCE</scope>
    <source>
        <strain evidence="1">ARSEF 373</strain>
    </source>
</reference>
<comment type="caution">
    <text evidence="1">The sequence shown here is derived from an EMBL/GenBank/DDBJ whole genome shotgun (WGS) entry which is preliminary data.</text>
</comment>
<sequence>MSHRMAYRARDAIVDEHSKGVVASFKQLASYLGQLTTVNEMFTDCAFGANGEFDRAFIAHPYFHSHQHYGDETFMKHSKYKSTMLLA</sequence>
<gene>
    <name evidence="1" type="ORF">N0F65_005613</name>
</gene>
<feature type="non-terminal residue" evidence="1">
    <location>
        <position position="87"/>
    </location>
</feature>
<evidence type="ECO:0000313" key="1">
    <source>
        <dbReference type="EMBL" id="DBA01494.1"/>
    </source>
</evidence>
<accession>A0AAV2Z5Y5</accession>
<name>A0AAV2Z5Y5_9STRA</name>
<evidence type="ECO:0000313" key="2">
    <source>
        <dbReference type="Proteomes" id="UP001146120"/>
    </source>
</evidence>
<organism evidence="1 2">
    <name type="scientific">Lagenidium giganteum</name>
    <dbReference type="NCBI Taxonomy" id="4803"/>
    <lineage>
        <taxon>Eukaryota</taxon>
        <taxon>Sar</taxon>
        <taxon>Stramenopiles</taxon>
        <taxon>Oomycota</taxon>
        <taxon>Peronosporomycetes</taxon>
        <taxon>Pythiales</taxon>
        <taxon>Pythiaceae</taxon>
    </lineage>
</organism>
<keyword evidence="2" id="KW-1185">Reference proteome</keyword>
<proteinExistence type="predicted"/>
<dbReference type="AlphaFoldDB" id="A0AAV2Z5Y5"/>
<dbReference type="Proteomes" id="UP001146120">
    <property type="component" value="Unassembled WGS sequence"/>
</dbReference>
<dbReference type="EMBL" id="DAKRPA010000047">
    <property type="protein sequence ID" value="DBA01494.1"/>
    <property type="molecule type" value="Genomic_DNA"/>
</dbReference>